<feature type="transmembrane region" description="Helical" evidence="1">
    <location>
        <begin position="53"/>
        <end position="72"/>
    </location>
</feature>
<name>C7J752_ORYSJ</name>
<evidence type="ECO:0000313" key="2">
    <source>
        <dbReference type="EMBL" id="BAH94481.1"/>
    </source>
</evidence>
<organism evidence="2 3">
    <name type="scientific">Oryza sativa subsp. japonica</name>
    <name type="common">Rice</name>
    <dbReference type="NCBI Taxonomy" id="39947"/>
    <lineage>
        <taxon>Eukaryota</taxon>
        <taxon>Viridiplantae</taxon>
        <taxon>Streptophyta</taxon>
        <taxon>Embryophyta</taxon>
        <taxon>Tracheophyta</taxon>
        <taxon>Spermatophyta</taxon>
        <taxon>Magnoliopsida</taxon>
        <taxon>Liliopsida</taxon>
        <taxon>Poales</taxon>
        <taxon>Poaceae</taxon>
        <taxon>BOP clade</taxon>
        <taxon>Oryzoideae</taxon>
        <taxon>Oryzeae</taxon>
        <taxon>Oryzinae</taxon>
        <taxon>Oryza</taxon>
        <taxon>Oryza sativa</taxon>
    </lineage>
</organism>
<dbReference type="Proteomes" id="UP000000763">
    <property type="component" value="Chromosome 9"/>
</dbReference>
<reference evidence="2 3" key="1">
    <citation type="journal article" date="2005" name="Nature">
        <title>The map-based sequence of the rice genome.</title>
        <authorList>
            <consortium name="International rice genome sequencing project (IRGSP)"/>
            <person name="Matsumoto T."/>
            <person name="Wu J."/>
            <person name="Kanamori H."/>
            <person name="Katayose Y."/>
            <person name="Fujisawa M."/>
            <person name="Namiki N."/>
            <person name="Mizuno H."/>
            <person name="Yamamoto K."/>
            <person name="Antonio B.A."/>
            <person name="Baba T."/>
            <person name="Sakata K."/>
            <person name="Nagamura Y."/>
            <person name="Aoki H."/>
            <person name="Arikawa K."/>
            <person name="Arita K."/>
            <person name="Bito T."/>
            <person name="Chiden Y."/>
            <person name="Fujitsuka N."/>
            <person name="Fukunaka R."/>
            <person name="Hamada M."/>
            <person name="Harada C."/>
            <person name="Hayashi A."/>
            <person name="Hijishita S."/>
            <person name="Honda M."/>
            <person name="Hosokawa S."/>
            <person name="Ichikawa Y."/>
            <person name="Idonuma A."/>
            <person name="Iijima M."/>
            <person name="Ikeda M."/>
            <person name="Ikeno M."/>
            <person name="Ito K."/>
            <person name="Ito S."/>
            <person name="Ito T."/>
            <person name="Ito Y."/>
            <person name="Ito Y."/>
            <person name="Iwabuchi A."/>
            <person name="Kamiya K."/>
            <person name="Karasawa W."/>
            <person name="Kurita K."/>
            <person name="Katagiri S."/>
            <person name="Kikuta A."/>
            <person name="Kobayashi H."/>
            <person name="Kobayashi N."/>
            <person name="Machita K."/>
            <person name="Maehara T."/>
            <person name="Masukawa M."/>
            <person name="Mizubayashi T."/>
            <person name="Mukai Y."/>
            <person name="Nagasaki H."/>
            <person name="Nagata Y."/>
            <person name="Naito S."/>
            <person name="Nakashima M."/>
            <person name="Nakama Y."/>
            <person name="Nakamichi Y."/>
            <person name="Nakamura M."/>
            <person name="Meguro A."/>
            <person name="Negishi M."/>
            <person name="Ohta I."/>
            <person name="Ohta T."/>
            <person name="Okamoto M."/>
            <person name="Ono N."/>
            <person name="Saji S."/>
            <person name="Sakaguchi M."/>
            <person name="Sakai K."/>
            <person name="Shibata M."/>
            <person name="Shimokawa T."/>
            <person name="Song J."/>
            <person name="Takazaki Y."/>
            <person name="Terasawa K."/>
            <person name="Tsugane M."/>
            <person name="Tsuji K."/>
            <person name="Ueda S."/>
            <person name="Waki K."/>
            <person name="Yamagata H."/>
            <person name="Yamamoto M."/>
            <person name="Yamamoto S."/>
            <person name="Yamane H."/>
            <person name="Yoshiki S."/>
            <person name="Yoshihara R."/>
            <person name="Yukawa K."/>
            <person name="Zhong H."/>
            <person name="Yano M."/>
            <person name="Yuan Q."/>
            <person name="Ouyang S."/>
            <person name="Liu J."/>
            <person name="Jones K.M."/>
            <person name="Gansberger K."/>
            <person name="Moffat K."/>
            <person name="Hill J."/>
            <person name="Bera J."/>
            <person name="Fadrosh D."/>
            <person name="Jin S."/>
            <person name="Johri S."/>
            <person name="Kim M."/>
            <person name="Overton L."/>
            <person name="Reardon M."/>
            <person name="Tsitrin T."/>
            <person name="Vuong H."/>
            <person name="Weaver B."/>
            <person name="Ciecko A."/>
            <person name="Tallon L."/>
            <person name="Jackson J."/>
            <person name="Pai G."/>
            <person name="Aken S.V."/>
            <person name="Utterback T."/>
            <person name="Reidmuller S."/>
            <person name="Feldblyum T."/>
            <person name="Hsiao J."/>
            <person name="Zismann V."/>
            <person name="Iobst S."/>
            <person name="de Vazeille A.R."/>
            <person name="Buell C.R."/>
            <person name="Ying K."/>
            <person name="Li Y."/>
            <person name="Lu T."/>
            <person name="Huang Y."/>
            <person name="Zhao Q."/>
            <person name="Feng Q."/>
            <person name="Zhang L."/>
            <person name="Zhu J."/>
            <person name="Weng Q."/>
            <person name="Mu J."/>
            <person name="Lu Y."/>
            <person name="Fan D."/>
            <person name="Liu Y."/>
            <person name="Guan J."/>
            <person name="Zhang Y."/>
            <person name="Yu S."/>
            <person name="Liu X."/>
            <person name="Zhang Y."/>
            <person name="Hong G."/>
            <person name="Han B."/>
            <person name="Choisne N."/>
            <person name="Demange N."/>
            <person name="Orjeda G."/>
            <person name="Samain S."/>
            <person name="Cattolico L."/>
            <person name="Pelletier E."/>
            <person name="Couloux A."/>
            <person name="Segurens B."/>
            <person name="Wincker P."/>
            <person name="D'Hont A."/>
            <person name="Scarpelli C."/>
            <person name="Weissenbach J."/>
            <person name="Salanoubat M."/>
            <person name="Quetier F."/>
            <person name="Yu Y."/>
            <person name="Kim H.R."/>
            <person name="Rambo T."/>
            <person name="Currie J."/>
            <person name="Collura K."/>
            <person name="Luo M."/>
            <person name="Yang T."/>
            <person name="Ammiraju J.S.S."/>
            <person name="Engler F."/>
            <person name="Soderlund C."/>
            <person name="Wing R.A."/>
            <person name="Palmer L.E."/>
            <person name="de la Bastide M."/>
            <person name="Spiegel L."/>
            <person name="Nascimento L."/>
            <person name="Zutavern T."/>
            <person name="O'Shaughnessy A."/>
            <person name="Dike S."/>
            <person name="Dedhia N."/>
            <person name="Preston R."/>
            <person name="Balija V."/>
            <person name="McCombie W.R."/>
            <person name="Chow T."/>
            <person name="Chen H."/>
            <person name="Chung M."/>
            <person name="Chen C."/>
            <person name="Shaw J."/>
            <person name="Wu H."/>
            <person name="Hsiao K."/>
            <person name="Chao Y."/>
            <person name="Chu M."/>
            <person name="Cheng C."/>
            <person name="Hour A."/>
            <person name="Lee P."/>
            <person name="Lin S."/>
            <person name="Lin Y."/>
            <person name="Liou J."/>
            <person name="Liu S."/>
            <person name="Hsing Y."/>
            <person name="Raghuvanshi S."/>
            <person name="Mohanty A."/>
            <person name="Bharti A.K."/>
            <person name="Gaur A."/>
            <person name="Gupta V."/>
            <person name="Kumar D."/>
            <person name="Ravi V."/>
            <person name="Vij S."/>
            <person name="Kapur A."/>
            <person name="Khurana P."/>
            <person name="Khurana P."/>
            <person name="Khurana J.P."/>
            <person name="Tyagi A.K."/>
            <person name="Gaikwad K."/>
            <person name="Singh A."/>
            <person name="Dalal V."/>
            <person name="Srivastava S."/>
            <person name="Dixit A."/>
            <person name="Pal A.K."/>
            <person name="Ghazi I.A."/>
            <person name="Yadav M."/>
            <person name="Pandit A."/>
            <person name="Bhargava A."/>
            <person name="Sureshbabu K."/>
            <person name="Batra K."/>
            <person name="Sharma T.R."/>
            <person name="Mohapatra T."/>
            <person name="Singh N.K."/>
            <person name="Messing J."/>
            <person name="Nelson A.B."/>
            <person name="Fuks G."/>
            <person name="Kavchok S."/>
            <person name="Keizer G."/>
            <person name="Linton E."/>
            <person name="Llaca V."/>
            <person name="Song R."/>
            <person name="Tanyolac B."/>
            <person name="Young S."/>
            <person name="Ho-Il K."/>
            <person name="Hahn J.H."/>
            <person name="Sangsakoo G."/>
            <person name="Vanavichit A."/>
            <person name="de Mattos Luiz.A.T."/>
            <person name="Zimmer P.D."/>
            <person name="Malone G."/>
            <person name="Dellagostin O."/>
            <person name="de Oliveira A.C."/>
            <person name="Bevan M."/>
            <person name="Bancroft I."/>
            <person name="Minx P."/>
            <person name="Cordum H."/>
            <person name="Wilson R."/>
            <person name="Cheng Z."/>
            <person name="Jin W."/>
            <person name="Jiang J."/>
            <person name="Leong S.A."/>
            <person name="Iwama H."/>
            <person name="Gojobori T."/>
            <person name="Itoh T."/>
            <person name="Niimura Y."/>
            <person name="Fujii Y."/>
            <person name="Habara T."/>
            <person name="Sakai H."/>
            <person name="Sato Y."/>
            <person name="Wilson G."/>
            <person name="Kumar K."/>
            <person name="McCouch S."/>
            <person name="Juretic N."/>
            <person name="Hoen D."/>
            <person name="Wright S."/>
            <person name="Bruskiewich R."/>
            <person name="Bureau T."/>
            <person name="Miyao A."/>
            <person name="Hirochika H."/>
            <person name="Nishikawa T."/>
            <person name="Kadowaki K."/>
            <person name="Sugiura M."/>
            <person name="Burr B."/>
            <person name="Sasaki T."/>
        </authorList>
    </citation>
    <scope>NUCLEOTIDE SEQUENCE [LARGE SCALE GENOMIC DNA]</scope>
    <source>
        <strain evidence="3">cv. Nipponbare</strain>
    </source>
</reference>
<dbReference type="EMBL" id="AP008215">
    <property type="protein sequence ID" value="BAH94481.1"/>
    <property type="molecule type" value="Genomic_DNA"/>
</dbReference>
<proteinExistence type="predicted"/>
<evidence type="ECO:0000256" key="1">
    <source>
        <dbReference type="SAM" id="Phobius"/>
    </source>
</evidence>
<keyword evidence="1" id="KW-1133">Transmembrane helix</keyword>
<protein>
    <submittedName>
        <fullName evidence="2">Os09g0293601 protein</fullName>
    </submittedName>
</protein>
<dbReference type="KEGG" id="dosa:Os09g0293601"/>
<reference evidence="3" key="2">
    <citation type="journal article" date="2008" name="Nucleic Acids Res.">
        <title>The rice annotation project database (RAP-DB): 2008 update.</title>
        <authorList>
            <consortium name="The rice annotation project (RAP)"/>
        </authorList>
    </citation>
    <scope>GENOME REANNOTATION</scope>
    <source>
        <strain evidence="3">cv. Nipponbare</strain>
    </source>
</reference>
<keyword evidence="1" id="KW-0472">Membrane</keyword>
<sequence>MCSCDVFLLMCDASCDVCSCDVRCVRRWATARATAAAGDREGDSGGPRLDGGGLGLGFLFSFFFCFFFFLHADGLSARTRKLVFTCGRATRT</sequence>
<evidence type="ECO:0000313" key="3">
    <source>
        <dbReference type="Proteomes" id="UP000000763"/>
    </source>
</evidence>
<keyword evidence="1" id="KW-0812">Transmembrane</keyword>
<gene>
    <name evidence="2" type="ordered locus">Os09g0293601</name>
</gene>
<accession>C7J752</accession>
<dbReference type="AlphaFoldDB" id="C7J752"/>